<dbReference type="PANTHER" id="PTHR11767">
    <property type="entry name" value="INWARD RECTIFIER POTASSIUM CHANNEL"/>
    <property type="match status" value="1"/>
</dbReference>
<dbReference type="SUPFAM" id="SSF81296">
    <property type="entry name" value="E set domains"/>
    <property type="match status" value="1"/>
</dbReference>
<keyword evidence="4 11" id="KW-0812">Transmembrane</keyword>
<protein>
    <submittedName>
        <fullName evidence="14">Potassium channel protein</fullName>
    </submittedName>
</protein>
<dbReference type="AlphaFoldDB" id="A0A4R0YWG1"/>
<dbReference type="Proteomes" id="UP000291822">
    <property type="component" value="Unassembled WGS sequence"/>
</dbReference>
<feature type="transmembrane region" description="Helical" evidence="11">
    <location>
        <begin position="81"/>
        <end position="98"/>
    </location>
</feature>
<dbReference type="GO" id="GO:0034765">
    <property type="term" value="P:regulation of monoatomic ion transmembrane transport"/>
    <property type="evidence" value="ECO:0007669"/>
    <property type="project" value="TreeGrafter"/>
</dbReference>
<keyword evidence="7 11" id="KW-1133">Transmembrane helix</keyword>
<evidence type="ECO:0000256" key="6">
    <source>
        <dbReference type="ARBA" id="ARBA00022958"/>
    </source>
</evidence>
<comment type="subcellular location">
    <subcellularLocation>
        <location evidence="1">Membrane</location>
        <topology evidence="1">Multi-pass membrane protein</topology>
    </subcellularLocation>
</comment>
<evidence type="ECO:0000256" key="1">
    <source>
        <dbReference type="ARBA" id="ARBA00004141"/>
    </source>
</evidence>
<evidence type="ECO:0000259" key="12">
    <source>
        <dbReference type="Pfam" id="PF07885"/>
    </source>
</evidence>
<dbReference type="Gene3D" id="1.10.287.70">
    <property type="match status" value="1"/>
</dbReference>
<evidence type="ECO:0000256" key="7">
    <source>
        <dbReference type="ARBA" id="ARBA00022989"/>
    </source>
</evidence>
<name>A0A4R0YWG1_9GAMM</name>
<dbReference type="PANTHER" id="PTHR11767:SF102">
    <property type="entry name" value="INWARDLY RECTIFYING POTASSIUM CHANNEL 1, ISOFORM F"/>
    <property type="match status" value="1"/>
</dbReference>
<dbReference type="RefSeq" id="WP_131410060.1">
    <property type="nucleotide sequence ID" value="NZ_SJTG01000002.1"/>
</dbReference>
<dbReference type="PRINTS" id="PR01320">
    <property type="entry name" value="KIRCHANNEL"/>
</dbReference>
<feature type="domain" description="Potassium channel" evidence="12">
    <location>
        <begin position="56"/>
        <end position="134"/>
    </location>
</feature>
<dbReference type="InterPro" id="IPR013099">
    <property type="entry name" value="K_chnl_dom"/>
</dbReference>
<dbReference type="InterPro" id="IPR013518">
    <property type="entry name" value="K_chnl_inward-rec_Kir_cyto"/>
</dbReference>
<evidence type="ECO:0000256" key="4">
    <source>
        <dbReference type="ARBA" id="ARBA00022692"/>
    </source>
</evidence>
<keyword evidence="3" id="KW-0633">Potassium transport</keyword>
<keyword evidence="10 14" id="KW-0407">Ion channel</keyword>
<evidence type="ECO:0000256" key="5">
    <source>
        <dbReference type="ARBA" id="ARBA00022882"/>
    </source>
</evidence>
<keyword evidence="9 11" id="KW-0472">Membrane</keyword>
<gene>
    <name evidence="14" type="ORF">EZM97_20825</name>
</gene>
<feature type="domain" description="Inward rectifier potassium channel C-terminal" evidence="13">
    <location>
        <begin position="142"/>
        <end position="297"/>
    </location>
</feature>
<dbReference type="GO" id="GO:0005242">
    <property type="term" value="F:inward rectifier potassium channel activity"/>
    <property type="evidence" value="ECO:0007669"/>
    <property type="project" value="InterPro"/>
</dbReference>
<dbReference type="InterPro" id="IPR016449">
    <property type="entry name" value="K_chnl_inward-rec_Kir"/>
</dbReference>
<evidence type="ECO:0000256" key="8">
    <source>
        <dbReference type="ARBA" id="ARBA00023065"/>
    </source>
</evidence>
<keyword evidence="6" id="KW-0630">Potassium</keyword>
<evidence type="ECO:0000256" key="9">
    <source>
        <dbReference type="ARBA" id="ARBA00023136"/>
    </source>
</evidence>
<dbReference type="Gene3D" id="2.60.40.1400">
    <property type="entry name" value="G protein-activated inward rectifier potassium channel 1"/>
    <property type="match status" value="1"/>
</dbReference>
<feature type="transmembrane region" description="Helical" evidence="11">
    <location>
        <begin position="48"/>
        <end position="69"/>
    </location>
</feature>
<evidence type="ECO:0000256" key="2">
    <source>
        <dbReference type="ARBA" id="ARBA00022448"/>
    </source>
</evidence>
<evidence type="ECO:0000259" key="13">
    <source>
        <dbReference type="Pfam" id="PF17655"/>
    </source>
</evidence>
<evidence type="ECO:0000256" key="3">
    <source>
        <dbReference type="ARBA" id="ARBA00022538"/>
    </source>
</evidence>
<evidence type="ECO:0000313" key="15">
    <source>
        <dbReference type="Proteomes" id="UP000291822"/>
    </source>
</evidence>
<keyword evidence="5" id="KW-0851">Voltage-gated channel</keyword>
<keyword evidence="2" id="KW-0813">Transport</keyword>
<evidence type="ECO:0000256" key="10">
    <source>
        <dbReference type="ARBA" id="ARBA00023303"/>
    </source>
</evidence>
<sequence length="304" mass="34685">MDLRPSQLFHQRPRMISIGGRPFVSRGLTRRIADDIYHYALTIRWPTFFALAATIFVLVNVLFASLYQLGAQAIANRYPDNFAGAFFFSVETLATVGYGDMHPQSVYGHVVATVEIFVGMLNLALVTGLVFARFSRPRAKMIFADHPVIRRIHGQQTLMIRAANARQNVIAAASAKLHLLVRESTPEGFRLRRIHDLKLMRSEHPMFMLSWSVMHVIDESSPLHGLTREELASLEAVLMLSITGIDETTSQSILARQQWRHQDWRWNHRYVDLVQDDGTGVSHIDYSVFHDVLPVDEDEDSDRF</sequence>
<dbReference type="GO" id="GO:1990573">
    <property type="term" value="P:potassium ion import across plasma membrane"/>
    <property type="evidence" value="ECO:0007669"/>
    <property type="project" value="TreeGrafter"/>
</dbReference>
<dbReference type="InterPro" id="IPR041647">
    <property type="entry name" value="IRK_C"/>
</dbReference>
<organism evidence="14 15">
    <name type="scientific">Dyella soli</name>
    <dbReference type="NCBI Taxonomy" id="522319"/>
    <lineage>
        <taxon>Bacteria</taxon>
        <taxon>Pseudomonadati</taxon>
        <taxon>Pseudomonadota</taxon>
        <taxon>Gammaproteobacteria</taxon>
        <taxon>Lysobacterales</taxon>
        <taxon>Rhodanobacteraceae</taxon>
        <taxon>Dyella</taxon>
    </lineage>
</organism>
<keyword evidence="8" id="KW-0406">Ion transport</keyword>
<evidence type="ECO:0000313" key="14">
    <source>
        <dbReference type="EMBL" id="TCI11248.1"/>
    </source>
</evidence>
<accession>A0A4R0YWG1</accession>
<dbReference type="EMBL" id="SJTG01000002">
    <property type="protein sequence ID" value="TCI11248.1"/>
    <property type="molecule type" value="Genomic_DNA"/>
</dbReference>
<dbReference type="Pfam" id="PF17655">
    <property type="entry name" value="IRK_C"/>
    <property type="match status" value="1"/>
</dbReference>
<dbReference type="SUPFAM" id="SSF81324">
    <property type="entry name" value="Voltage-gated potassium channels"/>
    <property type="match status" value="1"/>
</dbReference>
<keyword evidence="15" id="KW-1185">Reference proteome</keyword>
<dbReference type="GO" id="GO:0034702">
    <property type="term" value="C:monoatomic ion channel complex"/>
    <property type="evidence" value="ECO:0007669"/>
    <property type="project" value="UniProtKB-KW"/>
</dbReference>
<comment type="caution">
    <text evidence="14">The sequence shown here is derived from an EMBL/GenBank/DDBJ whole genome shotgun (WGS) entry which is preliminary data.</text>
</comment>
<dbReference type="InterPro" id="IPR014756">
    <property type="entry name" value="Ig_E-set"/>
</dbReference>
<reference evidence="14 15" key="1">
    <citation type="submission" date="2019-02" db="EMBL/GenBank/DDBJ databases">
        <title>Dyella amyloliquefaciens sp. nov., isolated from forest soil.</title>
        <authorList>
            <person name="Gao Z.-H."/>
            <person name="Qiu L.-H."/>
        </authorList>
    </citation>
    <scope>NUCLEOTIDE SEQUENCE [LARGE SCALE GENOMIC DNA]</scope>
    <source>
        <strain evidence="14 15">KACC 12747</strain>
    </source>
</reference>
<dbReference type="GO" id="GO:0005886">
    <property type="term" value="C:plasma membrane"/>
    <property type="evidence" value="ECO:0007669"/>
    <property type="project" value="TreeGrafter"/>
</dbReference>
<feature type="transmembrane region" description="Helical" evidence="11">
    <location>
        <begin position="110"/>
        <end position="132"/>
    </location>
</feature>
<dbReference type="Pfam" id="PF07885">
    <property type="entry name" value="Ion_trans_2"/>
    <property type="match status" value="1"/>
</dbReference>
<proteinExistence type="predicted"/>
<evidence type="ECO:0000256" key="11">
    <source>
        <dbReference type="SAM" id="Phobius"/>
    </source>
</evidence>